<sequence length="151" mass="16642">MIHSRNVQALLDGMLGGCDVLEGTVPVPALHSVALLSAETGSIISFSKQHDLEHGPAEHDSLNNLRIMALLVKDKFSSDEKKSCEKGYDLDGGHRAYTYDVEDLHASVTRIPDSDLLLMLLAHRDFPYGLLNMKLKACVKSFAQLYGYRLG</sequence>
<dbReference type="GO" id="GO:0031902">
    <property type="term" value="C:late endosome membrane"/>
    <property type="evidence" value="ECO:0007669"/>
    <property type="project" value="EnsemblFungi"/>
</dbReference>
<dbReference type="VEuPathDB" id="FungiDB:B1J91_M01848g"/>
<dbReference type="GO" id="GO:0042802">
    <property type="term" value="F:identical protein binding"/>
    <property type="evidence" value="ECO:0007669"/>
    <property type="project" value="EnsemblFungi"/>
</dbReference>
<evidence type="ECO:0000313" key="2">
    <source>
        <dbReference type="Proteomes" id="UP000054886"/>
    </source>
</evidence>
<dbReference type="Proteomes" id="UP000054886">
    <property type="component" value="Unassembled WGS sequence"/>
</dbReference>
<dbReference type="GO" id="GO:0016237">
    <property type="term" value="P:microautophagy"/>
    <property type="evidence" value="ECO:0007669"/>
    <property type="project" value="EnsemblFungi"/>
</dbReference>
<dbReference type="GO" id="GO:0000329">
    <property type="term" value="C:fungal-type vacuole membrane"/>
    <property type="evidence" value="ECO:0007669"/>
    <property type="project" value="EnsemblFungi"/>
</dbReference>
<dbReference type="AlphaFoldDB" id="A0A0W0D4A7"/>
<comment type="caution">
    <text evidence="1">The sequence shown here is derived from an EMBL/GenBank/DDBJ whole genome shotgun (WGS) entry which is preliminary data.</text>
</comment>
<dbReference type="GO" id="GO:0032456">
    <property type="term" value="P:endocytic recycling"/>
    <property type="evidence" value="ECO:0007669"/>
    <property type="project" value="EnsemblFungi"/>
</dbReference>
<dbReference type="GO" id="GO:0071986">
    <property type="term" value="C:Ragulator complex"/>
    <property type="evidence" value="ECO:0007669"/>
    <property type="project" value="EnsemblFungi"/>
</dbReference>
<organism evidence="1 2">
    <name type="scientific">Candida glabrata</name>
    <name type="common">Yeast</name>
    <name type="synonym">Torulopsis glabrata</name>
    <dbReference type="NCBI Taxonomy" id="5478"/>
    <lineage>
        <taxon>Eukaryota</taxon>
        <taxon>Fungi</taxon>
        <taxon>Dikarya</taxon>
        <taxon>Ascomycota</taxon>
        <taxon>Saccharomycotina</taxon>
        <taxon>Saccharomycetes</taxon>
        <taxon>Saccharomycetales</taxon>
        <taxon>Saccharomycetaceae</taxon>
        <taxon>Nakaseomyces</taxon>
    </lineage>
</organism>
<protein>
    <submittedName>
        <fullName evidence="1">Protein SLM4</fullName>
    </submittedName>
</protein>
<dbReference type="VEuPathDB" id="FungiDB:CAGL0M01848g"/>
<dbReference type="EMBL" id="LLZZ01000106">
    <property type="protein sequence ID" value="KTB08058.1"/>
    <property type="molecule type" value="Genomic_DNA"/>
</dbReference>
<dbReference type="GO" id="GO:0007165">
    <property type="term" value="P:signal transduction"/>
    <property type="evidence" value="ECO:0007669"/>
    <property type="project" value="EnsemblFungi"/>
</dbReference>
<dbReference type="InterPro" id="IPR020233">
    <property type="entry name" value="Slm4"/>
</dbReference>
<dbReference type="Gene3D" id="3.30.450.30">
    <property type="entry name" value="Dynein light chain 2a, cytoplasmic"/>
    <property type="match status" value="1"/>
</dbReference>
<dbReference type="VEuPathDB" id="FungiDB:GWK60_M01749"/>
<gene>
    <name evidence="1" type="ORF">AO440_003936</name>
</gene>
<name>A0A0W0D4A7_CANGB</name>
<dbReference type="Pfam" id="PF16818">
    <property type="entry name" value="SLM4"/>
    <property type="match status" value="1"/>
</dbReference>
<reference evidence="1 2" key="1">
    <citation type="submission" date="2015-10" db="EMBL/GenBank/DDBJ databases">
        <title>Draft genomes sequences of Candida glabrata isolates 1A, 1B, 2A, 2B, 3A and 3B.</title>
        <authorList>
            <person name="Haavelsrud O.E."/>
            <person name="Gaustad P."/>
        </authorList>
    </citation>
    <scope>NUCLEOTIDE SEQUENCE [LARGE SCALE GENOMIC DNA]</scope>
    <source>
        <strain evidence="1">910700640</strain>
    </source>
</reference>
<proteinExistence type="predicted"/>
<accession>A0A0W0D4A7</accession>
<dbReference type="VEuPathDB" id="FungiDB:GVI51_M01749"/>
<evidence type="ECO:0000313" key="1">
    <source>
        <dbReference type="EMBL" id="KTB08058.1"/>
    </source>
</evidence>